<keyword evidence="8 14" id="KW-0472">Membrane</keyword>
<keyword evidence="4" id="KW-0430">Lectin</keyword>
<feature type="transmembrane region" description="Helical" evidence="14">
    <location>
        <begin position="558"/>
        <end position="581"/>
    </location>
</feature>
<feature type="chain" id="PRO_5003545336" description="Ig-like domain-containing protein" evidence="15">
    <location>
        <begin position="31"/>
        <end position="654"/>
    </location>
</feature>
<dbReference type="Gene3D" id="2.60.40.10">
    <property type="entry name" value="Immunoglobulins"/>
    <property type="match status" value="4"/>
</dbReference>
<dbReference type="STRING" id="30611.ENSOGAP00000012372"/>
<dbReference type="eggNOG" id="ENOG502S41V">
    <property type="taxonomic scope" value="Eukaryota"/>
</dbReference>
<evidence type="ECO:0000256" key="10">
    <source>
        <dbReference type="ARBA" id="ARBA00023180"/>
    </source>
</evidence>
<reference evidence="17" key="3">
    <citation type="submission" date="2025-09" db="UniProtKB">
        <authorList>
            <consortium name="Ensembl"/>
        </authorList>
    </citation>
    <scope>IDENTIFICATION</scope>
</reference>
<evidence type="ECO:0000313" key="18">
    <source>
        <dbReference type="Proteomes" id="UP000005225"/>
    </source>
</evidence>
<dbReference type="GeneTree" id="ENSGT01150000286907"/>
<dbReference type="EMBL" id="AAQR03172634">
    <property type="status" value="NOT_ANNOTATED_CDS"/>
    <property type="molecule type" value="Genomic_DNA"/>
</dbReference>
<dbReference type="EMBL" id="AAQR03172630">
    <property type="status" value="NOT_ANNOTATED_CDS"/>
    <property type="molecule type" value="Genomic_DNA"/>
</dbReference>
<keyword evidence="10" id="KW-0325">Glycoprotein</keyword>
<feature type="domain" description="Ig-like" evidence="16">
    <location>
        <begin position="253"/>
        <end position="350"/>
    </location>
</feature>
<feature type="region of interest" description="Disordered" evidence="13">
    <location>
        <begin position="597"/>
        <end position="617"/>
    </location>
</feature>
<keyword evidence="6" id="KW-0130">Cell adhesion</keyword>
<keyword evidence="7 14" id="KW-1133">Transmembrane helix</keyword>
<dbReference type="PANTHER" id="PTHR12035:SF115">
    <property type="entry name" value="SIALIC ACID-BINDING IG-LIKE LECTIN 10"/>
    <property type="match status" value="1"/>
</dbReference>
<proteinExistence type="inferred from homology"/>
<evidence type="ECO:0000259" key="16">
    <source>
        <dbReference type="PROSITE" id="PS50835"/>
    </source>
</evidence>
<accession>H0X9V5</accession>
<dbReference type="OMA" id="NRTHQIM"/>
<dbReference type="InterPro" id="IPR013106">
    <property type="entry name" value="Ig_V-set"/>
</dbReference>
<dbReference type="FunCoup" id="H0X9V5">
    <property type="interactions" value="584"/>
</dbReference>
<dbReference type="SMART" id="SM00408">
    <property type="entry name" value="IGc2"/>
    <property type="match status" value="2"/>
</dbReference>
<evidence type="ECO:0000256" key="15">
    <source>
        <dbReference type="SAM" id="SignalP"/>
    </source>
</evidence>
<reference evidence="17" key="2">
    <citation type="submission" date="2025-08" db="UniProtKB">
        <authorList>
            <consortium name="Ensembl"/>
        </authorList>
    </citation>
    <scope>IDENTIFICATION</scope>
</reference>
<feature type="signal peptide" evidence="15">
    <location>
        <begin position="1"/>
        <end position="30"/>
    </location>
</feature>
<evidence type="ECO:0000256" key="7">
    <source>
        <dbReference type="ARBA" id="ARBA00022989"/>
    </source>
</evidence>
<dbReference type="EMBL" id="AAQR03172632">
    <property type="status" value="NOT_ANNOTATED_CDS"/>
    <property type="molecule type" value="Genomic_DNA"/>
</dbReference>
<dbReference type="PANTHER" id="PTHR12035">
    <property type="entry name" value="SIALIC ACID BINDING IMMUNOGLOBULIN-LIKE LECTIN"/>
    <property type="match status" value="1"/>
</dbReference>
<dbReference type="EMBL" id="AAQR03172631">
    <property type="status" value="NOT_ANNOTATED_CDS"/>
    <property type="molecule type" value="Genomic_DNA"/>
</dbReference>
<dbReference type="Ensembl" id="ENSOGAT00000013814.2">
    <property type="protein sequence ID" value="ENSOGAP00000012372.2"/>
    <property type="gene ID" value="ENSOGAG00000013807.2"/>
</dbReference>
<dbReference type="InParanoid" id="H0X9V5"/>
<name>H0X9V5_OTOGA</name>
<dbReference type="SUPFAM" id="SSF48726">
    <property type="entry name" value="Immunoglobulin"/>
    <property type="match status" value="5"/>
</dbReference>
<evidence type="ECO:0000256" key="2">
    <source>
        <dbReference type="ARBA" id="ARBA00022692"/>
    </source>
</evidence>
<dbReference type="GO" id="GO:0030246">
    <property type="term" value="F:carbohydrate binding"/>
    <property type="evidence" value="ECO:0007669"/>
    <property type="project" value="UniProtKB-KW"/>
</dbReference>
<dbReference type="InterPro" id="IPR007110">
    <property type="entry name" value="Ig-like_dom"/>
</dbReference>
<evidence type="ECO:0000256" key="5">
    <source>
        <dbReference type="ARBA" id="ARBA00022737"/>
    </source>
</evidence>
<dbReference type="FunFam" id="2.60.40.10:FF:000829">
    <property type="entry name" value="Sialic acid-binding Ig-like lectin 8"/>
    <property type="match status" value="1"/>
</dbReference>
<evidence type="ECO:0000256" key="13">
    <source>
        <dbReference type="SAM" id="MobiDB-lite"/>
    </source>
</evidence>
<evidence type="ECO:0000256" key="8">
    <source>
        <dbReference type="ARBA" id="ARBA00023136"/>
    </source>
</evidence>
<dbReference type="InterPro" id="IPR051036">
    <property type="entry name" value="SIGLEC"/>
</dbReference>
<dbReference type="InterPro" id="IPR036179">
    <property type="entry name" value="Ig-like_dom_sf"/>
</dbReference>
<dbReference type="SMART" id="SM00409">
    <property type="entry name" value="IG"/>
    <property type="match status" value="3"/>
</dbReference>
<keyword evidence="3 15" id="KW-0732">Signal</keyword>
<dbReference type="Pfam" id="PF07686">
    <property type="entry name" value="V-set"/>
    <property type="match status" value="1"/>
</dbReference>
<evidence type="ECO:0000313" key="17">
    <source>
        <dbReference type="Ensembl" id="ENSOGAP00000012372.2"/>
    </source>
</evidence>
<dbReference type="InterPro" id="IPR003598">
    <property type="entry name" value="Ig_sub2"/>
</dbReference>
<dbReference type="GO" id="GO:0005886">
    <property type="term" value="C:plasma membrane"/>
    <property type="evidence" value="ECO:0007669"/>
    <property type="project" value="TreeGrafter"/>
</dbReference>
<evidence type="ECO:0000256" key="14">
    <source>
        <dbReference type="SAM" id="Phobius"/>
    </source>
</evidence>
<dbReference type="PROSITE" id="PS50835">
    <property type="entry name" value="IG_LIKE"/>
    <property type="match status" value="2"/>
</dbReference>
<evidence type="ECO:0000256" key="4">
    <source>
        <dbReference type="ARBA" id="ARBA00022734"/>
    </source>
</evidence>
<evidence type="ECO:0000256" key="12">
    <source>
        <dbReference type="ARBA" id="ARBA00038361"/>
    </source>
</evidence>
<comment type="similarity">
    <text evidence="12">Belongs to the immunoglobulin superfamily. SIGLEC (sialic acid binding Ig-like lectin) family.</text>
</comment>
<evidence type="ECO:0000256" key="11">
    <source>
        <dbReference type="ARBA" id="ARBA00023319"/>
    </source>
</evidence>
<keyword evidence="18" id="KW-1185">Reference proteome</keyword>
<dbReference type="InterPro" id="IPR003006">
    <property type="entry name" value="Ig/MHC_CS"/>
</dbReference>
<reference evidence="18" key="1">
    <citation type="submission" date="2011-03" db="EMBL/GenBank/DDBJ databases">
        <title>Version 3 of the genome sequence of Otolemur garnettii (Bushbaby).</title>
        <authorList>
            <consortium name="The Broad Institute Genome Sequencing Platform"/>
            <person name="Di Palma F."/>
            <person name="Johnson J."/>
            <person name="Lander E.S."/>
            <person name="Lindblad-Toh K."/>
            <person name="Jaffe D.B."/>
            <person name="Gnerre S."/>
            <person name="MacCallum I."/>
            <person name="Przybylski D."/>
            <person name="Ribeiro F.J."/>
            <person name="Burton J.N."/>
            <person name="Walker B.J."/>
            <person name="Sharpe T."/>
            <person name="Hall G."/>
        </authorList>
    </citation>
    <scope>NUCLEOTIDE SEQUENCE [LARGE SCALE GENOMIC DNA]</scope>
</reference>
<evidence type="ECO:0000256" key="6">
    <source>
        <dbReference type="ARBA" id="ARBA00022889"/>
    </source>
</evidence>
<dbReference type="GO" id="GO:0007155">
    <property type="term" value="P:cell adhesion"/>
    <property type="evidence" value="ECO:0007669"/>
    <property type="project" value="UniProtKB-KW"/>
</dbReference>
<keyword evidence="11" id="KW-0393">Immunoglobulin domain</keyword>
<dbReference type="AlphaFoldDB" id="H0X9V5"/>
<evidence type="ECO:0000256" key="3">
    <source>
        <dbReference type="ARBA" id="ARBA00022729"/>
    </source>
</evidence>
<keyword evidence="9" id="KW-1015">Disulfide bond</keyword>
<evidence type="ECO:0000256" key="9">
    <source>
        <dbReference type="ARBA" id="ARBA00023157"/>
    </source>
</evidence>
<sequence length="654" mass="71292">CPGARQSQGSHSHWELRMLLLFLLLSMLGAGSLKEDPDYHIQVQKSVSVQEGVCVFIPCTFSYPQNGWTESTPAYGYWFEERSHSTTGAPVATNNLNRKVQGRVHGRFEFRGRPQNKDCSLVIREAKKLDTGYYYFRVERGSHVNHNFRRAFFLVVTALTRGSDVVLETLVPGWPVMVICVFHWAFEECPAPCFSWIGPAISSQGTRPQPSHVSMLNLMLRLQDHDTDLTCQVSFSTGGLSTQTIGLSVAYPPENLTVIVFQANRTVLEILRNDTSLPVLEGQSLRLVCVTLSNPPARLNWAWKSRILSLSQFSDPGVLELPRVQMEHEGEFTCHAQHPLGSQHFSLSLSVHSAPQNLAISIFQGNSTALKILQNNLSLPVLEGQPLQLFCAADSNPPAHLSWSQGSPPLNNTLISNTGVLELPQGVSAGGGEFTCHAQHPLGSQRISLSLSVHYPPQLLGPSCSWEAQGLHCSCCSRAQPAASLHWWLGEGLQEGTDSQGSFTATNSSAGPWANSSLSLHGALNSSLRLSCKAQNVYGAQSGTILLLPGKPEPRTGFALGAVVGAGVTALLSLCSCFAFLRVKTCRKDAPSTLGPTLLSDRHECPPAPAATTPTSGEEEELHYASLSFHELRHQECKDQEAISSTEYSEVKIH</sequence>
<dbReference type="EMBL" id="AAQR03172635">
    <property type="status" value="NOT_ANNOTATED_CDS"/>
    <property type="molecule type" value="Genomic_DNA"/>
</dbReference>
<organism evidence="17 18">
    <name type="scientific">Otolemur garnettii</name>
    <name type="common">Small-eared galago</name>
    <name type="synonym">Garnett's greater bushbaby</name>
    <dbReference type="NCBI Taxonomy" id="30611"/>
    <lineage>
        <taxon>Eukaryota</taxon>
        <taxon>Metazoa</taxon>
        <taxon>Chordata</taxon>
        <taxon>Craniata</taxon>
        <taxon>Vertebrata</taxon>
        <taxon>Euteleostomi</taxon>
        <taxon>Mammalia</taxon>
        <taxon>Eutheria</taxon>
        <taxon>Euarchontoglires</taxon>
        <taxon>Primates</taxon>
        <taxon>Strepsirrhini</taxon>
        <taxon>Lorisiformes</taxon>
        <taxon>Galagidae</taxon>
        <taxon>Otolemur</taxon>
    </lineage>
</organism>
<dbReference type="GO" id="GO:0033691">
    <property type="term" value="F:sialic acid binding"/>
    <property type="evidence" value="ECO:0007669"/>
    <property type="project" value="TreeGrafter"/>
</dbReference>
<dbReference type="HOGENOM" id="CLU_024444_5_1_1"/>
<dbReference type="InterPro" id="IPR003599">
    <property type="entry name" value="Ig_sub"/>
</dbReference>
<keyword evidence="5" id="KW-0677">Repeat</keyword>
<dbReference type="PROSITE" id="PS00290">
    <property type="entry name" value="IG_MHC"/>
    <property type="match status" value="2"/>
</dbReference>
<dbReference type="Proteomes" id="UP000005225">
    <property type="component" value="Unassembled WGS sequence"/>
</dbReference>
<keyword evidence="2 14" id="KW-0812">Transmembrane</keyword>
<comment type="subcellular location">
    <subcellularLocation>
        <location evidence="1">Membrane</location>
        <topology evidence="1">Single-pass type I membrane protein</topology>
    </subcellularLocation>
</comment>
<evidence type="ECO:0000256" key="1">
    <source>
        <dbReference type="ARBA" id="ARBA00004479"/>
    </source>
</evidence>
<feature type="domain" description="Ig-like" evidence="16">
    <location>
        <begin position="355"/>
        <end position="452"/>
    </location>
</feature>
<dbReference type="InterPro" id="IPR013783">
    <property type="entry name" value="Ig-like_fold"/>
</dbReference>
<dbReference type="EMBL" id="AAQR03172633">
    <property type="status" value="NOT_ANNOTATED_CDS"/>
    <property type="molecule type" value="Genomic_DNA"/>
</dbReference>
<protein>
    <recommendedName>
        <fullName evidence="16">Ig-like domain-containing protein</fullName>
    </recommendedName>
</protein>